<evidence type="ECO:0000313" key="2">
    <source>
        <dbReference type="EMBL" id="MFD2461509.1"/>
    </source>
</evidence>
<feature type="compositionally biased region" description="Low complexity" evidence="1">
    <location>
        <begin position="54"/>
        <end position="72"/>
    </location>
</feature>
<sequence>MPIRTNRGRAAVYRRLWGWPLRSPRHLIGTLVFLAILLTTLGVALPKLVGKPAATAAPGPGGTSASARPGPGIAVTPTGTATLPTRLTGPQGTPSTAPPSPEAIKVAKDWAAAWVNHPNGITNAQWLEGLRPYTTEEYLPVMSTVDPANIPAAKVTGEPTVTTSHPSSLKLVVPTDGPKLSITVRNTPTGWRVSDYDQAS</sequence>
<reference evidence="3" key="1">
    <citation type="journal article" date="2019" name="Int. J. Syst. Evol. Microbiol.">
        <title>The Global Catalogue of Microorganisms (GCM) 10K type strain sequencing project: providing services to taxonomists for standard genome sequencing and annotation.</title>
        <authorList>
            <consortium name="The Broad Institute Genomics Platform"/>
            <consortium name="The Broad Institute Genome Sequencing Center for Infectious Disease"/>
            <person name="Wu L."/>
            <person name="Ma J."/>
        </authorList>
    </citation>
    <scope>NUCLEOTIDE SEQUENCE [LARGE SCALE GENOMIC DNA]</scope>
    <source>
        <strain evidence="3">CGMCC 4.7643</strain>
    </source>
</reference>
<keyword evidence="3" id="KW-1185">Reference proteome</keyword>
<feature type="compositionally biased region" description="Polar residues" evidence="1">
    <location>
        <begin position="77"/>
        <end position="95"/>
    </location>
</feature>
<accession>A0ABW5GL67</accession>
<gene>
    <name evidence="2" type="ORF">ACFSYJ_23090</name>
</gene>
<dbReference type="EMBL" id="JBHUKU010000013">
    <property type="protein sequence ID" value="MFD2461509.1"/>
    <property type="molecule type" value="Genomic_DNA"/>
</dbReference>
<name>A0ABW5GL67_9PSEU</name>
<evidence type="ECO:0000313" key="3">
    <source>
        <dbReference type="Proteomes" id="UP001597419"/>
    </source>
</evidence>
<protein>
    <submittedName>
        <fullName evidence="2">Uncharacterized protein</fullName>
    </submittedName>
</protein>
<proteinExistence type="predicted"/>
<organism evidence="2 3">
    <name type="scientific">Amycolatopsis samaneae</name>
    <dbReference type="NCBI Taxonomy" id="664691"/>
    <lineage>
        <taxon>Bacteria</taxon>
        <taxon>Bacillati</taxon>
        <taxon>Actinomycetota</taxon>
        <taxon>Actinomycetes</taxon>
        <taxon>Pseudonocardiales</taxon>
        <taxon>Pseudonocardiaceae</taxon>
        <taxon>Amycolatopsis</taxon>
    </lineage>
</organism>
<dbReference type="RefSeq" id="WP_345404516.1">
    <property type="nucleotide sequence ID" value="NZ_BAABHG010000016.1"/>
</dbReference>
<evidence type="ECO:0000256" key="1">
    <source>
        <dbReference type="SAM" id="MobiDB-lite"/>
    </source>
</evidence>
<comment type="caution">
    <text evidence="2">The sequence shown here is derived from an EMBL/GenBank/DDBJ whole genome shotgun (WGS) entry which is preliminary data.</text>
</comment>
<dbReference type="Proteomes" id="UP001597419">
    <property type="component" value="Unassembled WGS sequence"/>
</dbReference>
<feature type="region of interest" description="Disordered" evidence="1">
    <location>
        <begin position="54"/>
        <end position="101"/>
    </location>
</feature>